<dbReference type="EMBL" id="SWBP01000006">
    <property type="protein sequence ID" value="TKB95891.1"/>
    <property type="molecule type" value="Genomic_DNA"/>
</dbReference>
<dbReference type="RefSeq" id="WP_136827269.1">
    <property type="nucleotide sequence ID" value="NZ_SWBP01000006.1"/>
</dbReference>
<sequence length="162" mass="18577">MKKQKEIEKLRELLSSSKVCMLSTYNEKEGIHTRPMSYHQIDDDGMIWFFTNEYSPKMKEISVNNKINISFINEGKSNYVTLKATASLVTDKAKMEALFNPIVKAWFPKGLDDPKLALLKADVTSAEYWDNSSNTMVFLFNIAQALFSETLFHEGEHGKIKL</sequence>
<dbReference type="PANTHER" id="PTHR34818:SF1">
    <property type="entry name" value="PROTEIN BLI-3"/>
    <property type="match status" value="1"/>
</dbReference>
<name>A0A4U1BUX4_9SPHI</name>
<dbReference type="PANTHER" id="PTHR34818">
    <property type="entry name" value="PROTEIN BLI-3"/>
    <property type="match status" value="1"/>
</dbReference>
<reference evidence="2 3" key="1">
    <citation type="submission" date="2019-04" db="EMBL/GenBank/DDBJ databases">
        <title>Pedobacter sp. AR-3-17 sp. nov., isolated from Arctic soil.</title>
        <authorList>
            <person name="Dahal R.H."/>
            <person name="Kim D.-U."/>
        </authorList>
    </citation>
    <scope>NUCLEOTIDE SEQUENCE [LARGE SCALE GENOMIC DNA]</scope>
    <source>
        <strain evidence="2 3">AR-3-17</strain>
    </source>
</reference>
<gene>
    <name evidence="2" type="ORF">FA046_14540</name>
</gene>
<dbReference type="InterPro" id="IPR052917">
    <property type="entry name" value="Stress-Dev_Protein"/>
</dbReference>
<dbReference type="AlphaFoldDB" id="A0A4U1BUX4"/>
<dbReference type="OrthoDB" id="1432662at2"/>
<comment type="caution">
    <text evidence="2">The sequence shown here is derived from an EMBL/GenBank/DDBJ whole genome shotgun (WGS) entry which is preliminary data.</text>
</comment>
<protein>
    <submittedName>
        <fullName evidence="2">Pyridoxamine 5'-phosphate oxidase</fullName>
    </submittedName>
</protein>
<evidence type="ECO:0000313" key="2">
    <source>
        <dbReference type="EMBL" id="TKB95891.1"/>
    </source>
</evidence>
<evidence type="ECO:0000259" key="1">
    <source>
        <dbReference type="Pfam" id="PF16242"/>
    </source>
</evidence>
<dbReference type="Gene3D" id="2.30.110.10">
    <property type="entry name" value="Electron Transport, Fmn-binding Protein, Chain A"/>
    <property type="match status" value="1"/>
</dbReference>
<feature type="domain" description="General stress protein FMN-binding split barrel" evidence="1">
    <location>
        <begin position="6"/>
        <end position="146"/>
    </location>
</feature>
<organism evidence="2 3">
    <name type="scientific">Pedobacter cryophilus</name>
    <dbReference type="NCBI Taxonomy" id="2571271"/>
    <lineage>
        <taxon>Bacteria</taxon>
        <taxon>Pseudomonadati</taxon>
        <taxon>Bacteroidota</taxon>
        <taxon>Sphingobacteriia</taxon>
        <taxon>Sphingobacteriales</taxon>
        <taxon>Sphingobacteriaceae</taxon>
        <taxon>Pedobacter</taxon>
    </lineage>
</organism>
<dbReference type="InterPro" id="IPR038725">
    <property type="entry name" value="YdaG_split_barrel_FMN-bd"/>
</dbReference>
<dbReference type="Pfam" id="PF16242">
    <property type="entry name" value="Pyrid_ox_like"/>
    <property type="match status" value="1"/>
</dbReference>
<dbReference type="InterPro" id="IPR012349">
    <property type="entry name" value="Split_barrel_FMN-bd"/>
</dbReference>
<evidence type="ECO:0000313" key="3">
    <source>
        <dbReference type="Proteomes" id="UP000308181"/>
    </source>
</evidence>
<dbReference type="Proteomes" id="UP000308181">
    <property type="component" value="Unassembled WGS sequence"/>
</dbReference>
<dbReference type="SUPFAM" id="SSF50475">
    <property type="entry name" value="FMN-binding split barrel"/>
    <property type="match status" value="1"/>
</dbReference>
<accession>A0A4U1BUX4</accession>
<keyword evidence="3" id="KW-1185">Reference proteome</keyword>
<proteinExistence type="predicted"/>